<dbReference type="KEGG" id="lri:NCTC12151_00533"/>
<gene>
    <name evidence="8" type="primary">yggG_1</name>
    <name evidence="8" type="ORF">NCTC12151_00533</name>
</gene>
<dbReference type="Pfam" id="PF01435">
    <property type="entry name" value="Peptidase_M48"/>
    <property type="match status" value="1"/>
</dbReference>
<sequence length="280" mass="29942">MTVGHFIDMILRLDRTSYLTVKIIRSREDSFMKIRSTLIAATIASATMLAGCQNGSLGDTLLSAVTVSDAEVKSLSDQSCKEMDSQAKIAGKSSKYTKRLNKISKALGNNINGQPLNYKVYLTDDINAWAMANGCIRVYSGLMDKMTDDEVIGVLGHEIGHVELGHTKKAFQVAYAAQFATQAALQYGGKTAAKLNDMQVLDFANALINSQFSQSQESEADGFSYDLLKKKNLKTAPLASAFDKLAAMDGGQSAGLLSSHPGSADRAAAIRARIAADGGK</sequence>
<evidence type="ECO:0000313" key="9">
    <source>
        <dbReference type="Proteomes" id="UP000249005"/>
    </source>
</evidence>
<dbReference type="AlphaFoldDB" id="A0A2X4UBB6"/>
<keyword evidence="4 6" id="KW-0862">Zinc</keyword>
<dbReference type="Proteomes" id="UP000249005">
    <property type="component" value="Chromosome 1"/>
</dbReference>
<keyword evidence="5 6" id="KW-0482">Metalloprotease</keyword>
<organism evidence="8 9">
    <name type="scientific">Leminorella richardii</name>
    <dbReference type="NCBI Taxonomy" id="158841"/>
    <lineage>
        <taxon>Bacteria</taxon>
        <taxon>Pseudomonadati</taxon>
        <taxon>Pseudomonadota</taxon>
        <taxon>Gammaproteobacteria</taxon>
        <taxon>Enterobacterales</taxon>
        <taxon>Budviciaceae</taxon>
        <taxon>Leminorella</taxon>
    </lineage>
</organism>
<comment type="similarity">
    <text evidence="6">Belongs to the peptidase M48 family.</text>
</comment>
<evidence type="ECO:0000256" key="4">
    <source>
        <dbReference type="ARBA" id="ARBA00022833"/>
    </source>
</evidence>
<evidence type="ECO:0000313" key="8">
    <source>
        <dbReference type="EMBL" id="SQI35909.1"/>
    </source>
</evidence>
<feature type="domain" description="Peptidase M48" evidence="7">
    <location>
        <begin position="103"/>
        <end position="273"/>
    </location>
</feature>
<dbReference type="EMBL" id="LS483470">
    <property type="protein sequence ID" value="SQI35909.1"/>
    <property type="molecule type" value="Genomic_DNA"/>
</dbReference>
<evidence type="ECO:0000256" key="6">
    <source>
        <dbReference type="RuleBase" id="RU003983"/>
    </source>
</evidence>
<evidence type="ECO:0000256" key="3">
    <source>
        <dbReference type="ARBA" id="ARBA00022801"/>
    </source>
</evidence>
<keyword evidence="9" id="KW-1185">Reference proteome</keyword>
<keyword evidence="3 6" id="KW-0378">Hydrolase</keyword>
<comment type="cofactor">
    <cofactor evidence="6">
        <name>Zn(2+)</name>
        <dbReference type="ChEBI" id="CHEBI:29105"/>
    </cofactor>
    <text evidence="6">Binds 1 zinc ion per subunit.</text>
</comment>
<dbReference type="EC" id="3.4.24.-" evidence="8"/>
<reference evidence="8 9" key="1">
    <citation type="submission" date="2018-06" db="EMBL/GenBank/DDBJ databases">
        <authorList>
            <consortium name="Pathogen Informatics"/>
            <person name="Doyle S."/>
        </authorList>
    </citation>
    <scope>NUCLEOTIDE SEQUENCE [LARGE SCALE GENOMIC DNA]</scope>
    <source>
        <strain evidence="8 9">NCTC12151</strain>
    </source>
</reference>
<proteinExistence type="inferred from homology"/>
<evidence type="ECO:0000256" key="5">
    <source>
        <dbReference type="ARBA" id="ARBA00023049"/>
    </source>
</evidence>
<dbReference type="PANTHER" id="PTHR22726:SF8">
    <property type="entry name" value="METALLOPROTEASE YCAL"/>
    <property type="match status" value="1"/>
</dbReference>
<dbReference type="GO" id="GO:0004222">
    <property type="term" value="F:metalloendopeptidase activity"/>
    <property type="evidence" value="ECO:0007669"/>
    <property type="project" value="InterPro"/>
</dbReference>
<dbReference type="InterPro" id="IPR001915">
    <property type="entry name" value="Peptidase_M48"/>
</dbReference>
<keyword evidence="2" id="KW-0479">Metal-binding</keyword>
<dbReference type="GO" id="GO:0046872">
    <property type="term" value="F:metal ion binding"/>
    <property type="evidence" value="ECO:0007669"/>
    <property type="project" value="UniProtKB-KW"/>
</dbReference>
<evidence type="ECO:0000256" key="2">
    <source>
        <dbReference type="ARBA" id="ARBA00022723"/>
    </source>
</evidence>
<keyword evidence="1 6" id="KW-0645">Protease</keyword>
<evidence type="ECO:0000256" key="1">
    <source>
        <dbReference type="ARBA" id="ARBA00022670"/>
    </source>
</evidence>
<accession>A0A2X4UBB6</accession>
<evidence type="ECO:0000259" key="7">
    <source>
        <dbReference type="Pfam" id="PF01435"/>
    </source>
</evidence>
<dbReference type="GO" id="GO:0016020">
    <property type="term" value="C:membrane"/>
    <property type="evidence" value="ECO:0007669"/>
    <property type="project" value="TreeGrafter"/>
</dbReference>
<name>A0A2X4UBB6_9GAMM</name>
<dbReference type="InterPro" id="IPR051156">
    <property type="entry name" value="Mito/Outer_Membr_Metalloprot"/>
</dbReference>
<protein>
    <submittedName>
        <fullName evidence="8">Uncharacterized metalloprotease yggG</fullName>
        <ecNumber evidence="8">3.4.24.-</ecNumber>
    </submittedName>
</protein>
<dbReference type="PANTHER" id="PTHR22726">
    <property type="entry name" value="METALLOENDOPEPTIDASE OMA1"/>
    <property type="match status" value="1"/>
</dbReference>
<dbReference type="GO" id="GO:0051603">
    <property type="term" value="P:proteolysis involved in protein catabolic process"/>
    <property type="evidence" value="ECO:0007669"/>
    <property type="project" value="TreeGrafter"/>
</dbReference>
<dbReference type="Gene3D" id="3.30.2010.10">
    <property type="entry name" value="Metalloproteases ('zincins'), catalytic domain"/>
    <property type="match status" value="1"/>
</dbReference>